<evidence type="ECO:0000313" key="2">
    <source>
        <dbReference type="EMBL" id="SFG33354.1"/>
    </source>
</evidence>
<sequence>MGTRQASTTVYADPDVVFDYLSDVSHLPRYFHSMTRAQAEGGNKVEVEADLDGKEVTGEAWLEADRDQRTLRWGSPGPSDYHGELSVAEADNRTSVVTVTLHTERTDDPAIDAGLAETLSNIATEVRAQEK</sequence>
<keyword evidence="4" id="KW-1185">Reference proteome</keyword>
<dbReference type="Proteomes" id="UP000199052">
    <property type="component" value="Unassembled WGS sequence"/>
</dbReference>
<accession>A0A1I2QY92</accession>
<dbReference type="EMBL" id="FOOI01000005">
    <property type="protein sequence ID" value="SFG33354.1"/>
    <property type="molecule type" value="Genomic_DNA"/>
</dbReference>
<gene>
    <name evidence="1" type="ORF">FHR37_001277</name>
    <name evidence="2" type="ORF">SAMN05421678_105167</name>
</gene>
<dbReference type="Proteomes" id="UP000533017">
    <property type="component" value="Unassembled WGS sequence"/>
</dbReference>
<dbReference type="InterPro" id="IPR023393">
    <property type="entry name" value="START-like_dom_sf"/>
</dbReference>
<protein>
    <submittedName>
        <fullName evidence="2">Polyketide cyclase / dehydrase and lipid transport</fullName>
    </submittedName>
    <submittedName>
        <fullName evidence="1">Uncharacterized protein YndB with AHSA1/START domain</fullName>
    </submittedName>
</protein>
<dbReference type="STRING" id="504797.SAMN05421678_105167"/>
<evidence type="ECO:0000313" key="3">
    <source>
        <dbReference type="Proteomes" id="UP000199052"/>
    </source>
</evidence>
<name>A0A1I2QY92_9ACTN</name>
<dbReference type="Pfam" id="PF10604">
    <property type="entry name" value="Polyketide_cyc2"/>
    <property type="match status" value="1"/>
</dbReference>
<dbReference type="RefSeq" id="WP_139238909.1">
    <property type="nucleotide sequence ID" value="NZ_FOOI01000005.1"/>
</dbReference>
<reference evidence="1 4" key="2">
    <citation type="submission" date="2020-07" db="EMBL/GenBank/DDBJ databases">
        <title>Sequencing the genomes of 1000 actinobacteria strains.</title>
        <authorList>
            <person name="Klenk H.-P."/>
        </authorList>
    </citation>
    <scope>NUCLEOTIDE SEQUENCE [LARGE SCALE GENOMIC DNA]</scope>
    <source>
        <strain evidence="1 4">DSM 45117</strain>
    </source>
</reference>
<evidence type="ECO:0000313" key="4">
    <source>
        <dbReference type="Proteomes" id="UP000533017"/>
    </source>
</evidence>
<dbReference type="EMBL" id="JACBZA010000001">
    <property type="protein sequence ID" value="NYH82426.1"/>
    <property type="molecule type" value="Genomic_DNA"/>
</dbReference>
<dbReference type="OrthoDB" id="5244508at2"/>
<dbReference type="AlphaFoldDB" id="A0A1I2QY92"/>
<organism evidence="2 3">
    <name type="scientific">Actinopolymorpha cephalotaxi</name>
    <dbReference type="NCBI Taxonomy" id="504797"/>
    <lineage>
        <taxon>Bacteria</taxon>
        <taxon>Bacillati</taxon>
        <taxon>Actinomycetota</taxon>
        <taxon>Actinomycetes</taxon>
        <taxon>Propionibacteriales</taxon>
        <taxon>Actinopolymorphaceae</taxon>
        <taxon>Actinopolymorpha</taxon>
    </lineage>
</organism>
<reference evidence="2 3" key="1">
    <citation type="submission" date="2016-10" db="EMBL/GenBank/DDBJ databases">
        <authorList>
            <person name="de Groot N.N."/>
        </authorList>
    </citation>
    <scope>NUCLEOTIDE SEQUENCE [LARGE SCALE GENOMIC DNA]</scope>
    <source>
        <strain evidence="2 3">CPCC 202808</strain>
    </source>
</reference>
<dbReference type="SUPFAM" id="SSF55961">
    <property type="entry name" value="Bet v1-like"/>
    <property type="match status" value="1"/>
</dbReference>
<dbReference type="Gene3D" id="3.30.530.20">
    <property type="match status" value="1"/>
</dbReference>
<proteinExistence type="predicted"/>
<dbReference type="CDD" id="cd07812">
    <property type="entry name" value="SRPBCC"/>
    <property type="match status" value="1"/>
</dbReference>
<dbReference type="InterPro" id="IPR019587">
    <property type="entry name" value="Polyketide_cyclase/dehydratase"/>
</dbReference>
<evidence type="ECO:0000313" key="1">
    <source>
        <dbReference type="EMBL" id="NYH82426.1"/>
    </source>
</evidence>